<proteinExistence type="inferred from homology"/>
<dbReference type="InterPro" id="IPR002129">
    <property type="entry name" value="PyrdxlP-dep_de-COase"/>
</dbReference>
<evidence type="ECO:0000256" key="6">
    <source>
        <dbReference type="ARBA" id="ARBA00022793"/>
    </source>
</evidence>
<name>A0AAQ4DXR8_AMBAM</name>
<evidence type="ECO:0000256" key="8">
    <source>
        <dbReference type="ARBA" id="ARBA00023239"/>
    </source>
</evidence>
<dbReference type="GO" id="GO:0042423">
    <property type="term" value="P:catecholamine biosynthetic process"/>
    <property type="evidence" value="ECO:0007669"/>
    <property type="project" value="UniProtKB-KW"/>
</dbReference>
<dbReference type="InterPro" id="IPR021115">
    <property type="entry name" value="Pyridoxal-P_BS"/>
</dbReference>
<evidence type="ECO:0000256" key="5">
    <source>
        <dbReference type="ARBA" id="ARBA00022584"/>
    </source>
</evidence>
<comment type="similarity">
    <text evidence="2">Belongs to the group II decarboxylase family.</text>
</comment>
<keyword evidence="13" id="KW-1185">Reference proteome</keyword>
<evidence type="ECO:0000313" key="13">
    <source>
        <dbReference type="Proteomes" id="UP001321473"/>
    </source>
</evidence>
<dbReference type="PANTHER" id="PTHR11999:SF68">
    <property type="entry name" value="HISTIDINE DECARBOXYLASE"/>
    <property type="match status" value="1"/>
</dbReference>
<dbReference type="FunFam" id="1.20.1340.10:FF:000001">
    <property type="entry name" value="Histidine decarboxylase"/>
    <property type="match status" value="1"/>
</dbReference>
<dbReference type="CDD" id="cd06450">
    <property type="entry name" value="DOPA_deC_like"/>
    <property type="match status" value="1"/>
</dbReference>
<feature type="modified residue" description="N6-(pyridoxal phosphate)lysine" evidence="10">
    <location>
        <position position="342"/>
    </location>
</feature>
<dbReference type="AlphaFoldDB" id="A0AAQ4DXR8"/>
<organism evidence="12 13">
    <name type="scientific">Amblyomma americanum</name>
    <name type="common">Lone star tick</name>
    <dbReference type="NCBI Taxonomy" id="6943"/>
    <lineage>
        <taxon>Eukaryota</taxon>
        <taxon>Metazoa</taxon>
        <taxon>Ecdysozoa</taxon>
        <taxon>Arthropoda</taxon>
        <taxon>Chelicerata</taxon>
        <taxon>Arachnida</taxon>
        <taxon>Acari</taxon>
        <taxon>Parasitiformes</taxon>
        <taxon>Ixodida</taxon>
        <taxon>Ixodoidea</taxon>
        <taxon>Ixodidae</taxon>
        <taxon>Amblyomminae</taxon>
        <taxon>Amblyomma</taxon>
    </lineage>
</organism>
<evidence type="ECO:0000313" key="12">
    <source>
        <dbReference type="EMBL" id="KAK8767258.1"/>
    </source>
</evidence>
<keyword evidence="6" id="KW-0210">Decarboxylase</keyword>
<dbReference type="GO" id="GO:0001694">
    <property type="term" value="P:histamine biosynthetic process"/>
    <property type="evidence" value="ECO:0007669"/>
    <property type="project" value="TreeGrafter"/>
</dbReference>
<evidence type="ECO:0000256" key="4">
    <source>
        <dbReference type="ARBA" id="ARBA00012320"/>
    </source>
</evidence>
<dbReference type="Gene3D" id="3.40.640.10">
    <property type="entry name" value="Type I PLP-dependent aspartate aminotransferase-like (Major domain)"/>
    <property type="match status" value="1"/>
</dbReference>
<dbReference type="FunFam" id="3.90.1150.10:FF:000018">
    <property type="entry name" value="Histidine decarboxylase"/>
    <property type="match status" value="1"/>
</dbReference>
<evidence type="ECO:0000256" key="1">
    <source>
        <dbReference type="ARBA" id="ARBA00001933"/>
    </source>
</evidence>
<keyword evidence="7 10" id="KW-0663">Pyridoxal phosphate</keyword>
<dbReference type="SUPFAM" id="SSF53383">
    <property type="entry name" value="PLP-dependent transferases"/>
    <property type="match status" value="1"/>
</dbReference>
<evidence type="ECO:0000256" key="10">
    <source>
        <dbReference type="PIRSR" id="PIRSR602129-50"/>
    </source>
</evidence>
<comment type="cofactor">
    <cofactor evidence="1 10">
        <name>pyridoxal 5'-phosphate</name>
        <dbReference type="ChEBI" id="CHEBI:597326"/>
    </cofactor>
</comment>
<protein>
    <recommendedName>
        <fullName evidence="9">Histidine decarboxylase</fullName>
        <ecNumber evidence="4">4.1.1.22</ecNumber>
    </recommendedName>
</protein>
<dbReference type="Gene3D" id="1.20.1340.10">
    <property type="entry name" value="dopa decarboxylase, N-terminal domain"/>
    <property type="match status" value="1"/>
</dbReference>
<evidence type="ECO:0000256" key="3">
    <source>
        <dbReference type="ARBA" id="ARBA00011738"/>
    </source>
</evidence>
<gene>
    <name evidence="12" type="ORF">V5799_005959</name>
</gene>
<dbReference type="InterPro" id="IPR010977">
    <property type="entry name" value="Aromatic_deC"/>
</dbReference>
<dbReference type="GO" id="GO:0006548">
    <property type="term" value="P:L-histidine catabolic process"/>
    <property type="evidence" value="ECO:0007669"/>
    <property type="project" value="TreeGrafter"/>
</dbReference>
<dbReference type="InterPro" id="IPR015422">
    <property type="entry name" value="PyrdxlP-dep_Trfase_small"/>
</dbReference>
<evidence type="ECO:0000256" key="9">
    <source>
        <dbReference type="ARBA" id="ARBA00039946"/>
    </source>
</evidence>
<dbReference type="GO" id="GO:0005737">
    <property type="term" value="C:cytoplasm"/>
    <property type="evidence" value="ECO:0007669"/>
    <property type="project" value="TreeGrafter"/>
</dbReference>
<keyword evidence="5" id="KW-0127">Catecholamine biosynthesis</keyword>
<dbReference type="EMBL" id="JARKHS020025613">
    <property type="protein sequence ID" value="KAK8767258.1"/>
    <property type="molecule type" value="Genomic_DNA"/>
</dbReference>
<dbReference type="Pfam" id="PF00282">
    <property type="entry name" value="Pyridoxal_deC"/>
    <property type="match status" value="1"/>
</dbReference>
<feature type="region of interest" description="Disordered" evidence="11">
    <location>
        <begin position="611"/>
        <end position="633"/>
    </location>
</feature>
<comment type="subunit">
    <text evidence="3">Homodimer.</text>
</comment>
<keyword evidence="8" id="KW-0456">Lyase</keyword>
<dbReference type="InterPro" id="IPR015421">
    <property type="entry name" value="PyrdxlP-dep_Trfase_major"/>
</dbReference>
<dbReference type="EC" id="4.1.1.22" evidence="4"/>
<dbReference type="PANTHER" id="PTHR11999">
    <property type="entry name" value="GROUP II PYRIDOXAL-5-PHOSPHATE DECARBOXYLASE"/>
    <property type="match status" value="1"/>
</dbReference>
<dbReference type="GO" id="GO:0030170">
    <property type="term" value="F:pyridoxal phosphate binding"/>
    <property type="evidence" value="ECO:0007669"/>
    <property type="project" value="InterPro"/>
</dbReference>
<dbReference type="Proteomes" id="UP001321473">
    <property type="component" value="Unassembled WGS sequence"/>
</dbReference>
<reference evidence="12 13" key="1">
    <citation type="journal article" date="2023" name="Arcadia Sci">
        <title>De novo assembly of a long-read Amblyomma americanum tick genome.</title>
        <authorList>
            <person name="Chou S."/>
            <person name="Poskanzer K.E."/>
            <person name="Rollins M."/>
            <person name="Thuy-Boun P.S."/>
        </authorList>
    </citation>
    <scope>NUCLEOTIDE SEQUENCE [LARGE SCALE GENOMIC DNA]</scope>
    <source>
        <strain evidence="12">F_SG_1</strain>
        <tissue evidence="12">Salivary glands</tissue>
    </source>
</reference>
<evidence type="ECO:0000256" key="11">
    <source>
        <dbReference type="SAM" id="MobiDB-lite"/>
    </source>
</evidence>
<dbReference type="PRINTS" id="PR00800">
    <property type="entry name" value="YHDCRBOXLASE"/>
</dbReference>
<accession>A0AAQ4DXR8</accession>
<sequence>MMGSIKMSIEERFTKVEQHVEGSKPLFPLSRTCTVQVTMDIEEYRKRGKEMVDYIADYLTNIRERRVFPNVKPGYMRELLPDHAPEQGEAYENIFKDIERVIMPGVTHWQSPYMHGYFPALNSPASLMGDMLADGINCLGFTWAACPASTELETIVLDWLAQALGLPDHFLHSNQHSRGGGVIQTTTSEATLVALLAARSEMIRSLRHEYPDTDDSDINARLVAYCSDQAHSSVEKAGLIGMVKMHYVESDDDLSMRGWALKEAMDKDRAKGLIPFYVCATLGTTGAVAFDNLQEVGVICERYSVWLHVDAAYAGSSFVCPEFRHWLRGIDYADSIVCNTSKWMMVHFDCSCLWVKNSSTIHHAFNVEPLYLQHENSGYAVDFMHWQIGLSRRFRSLKLWFVLRSYGVAGIQDHIRRSVQMAEIFESLVEADKRFEIPAKRHLGVVVFRLKGPNATTEKLLKRLNASGKLHCVPAAFKGKYVIRYVVTSTHTNEADILRDWSVICQTADEVAPHRITLAELKKQDPEFGSSLLLSNSPMTPKVVNGSYVALFEGEDALRQLVSRYSNRFSLTAKESPELRRRVKRFMLCQKQLSLDSRMDLVNSLIASSRGVEAGGGADGGKDSGPIAEGDEDPGVAAAQKALTTAGTADAACICCSRPLARTDSRHSE</sequence>
<dbReference type="InterPro" id="IPR015424">
    <property type="entry name" value="PyrdxlP-dep_Trfase"/>
</dbReference>
<dbReference type="GO" id="GO:0004398">
    <property type="term" value="F:histidine decarboxylase activity"/>
    <property type="evidence" value="ECO:0007669"/>
    <property type="project" value="UniProtKB-EC"/>
</dbReference>
<dbReference type="Gene3D" id="3.90.1150.10">
    <property type="entry name" value="Aspartate Aminotransferase, domain 1"/>
    <property type="match status" value="1"/>
</dbReference>
<comment type="caution">
    <text evidence="12">The sequence shown here is derived from an EMBL/GenBank/DDBJ whole genome shotgun (WGS) entry which is preliminary data.</text>
</comment>
<evidence type="ECO:0000256" key="2">
    <source>
        <dbReference type="ARBA" id="ARBA00009533"/>
    </source>
</evidence>
<dbReference type="FunFam" id="3.40.640.10:FF:000025">
    <property type="entry name" value="Histidine decarboxylase"/>
    <property type="match status" value="1"/>
</dbReference>
<dbReference type="PROSITE" id="PS00392">
    <property type="entry name" value="DDC_GAD_HDC_YDC"/>
    <property type="match status" value="1"/>
</dbReference>
<evidence type="ECO:0000256" key="7">
    <source>
        <dbReference type="ARBA" id="ARBA00022898"/>
    </source>
</evidence>